<dbReference type="PROSITE" id="PS00643">
    <property type="entry name" value="COMPLEX1_75K_3"/>
    <property type="match status" value="1"/>
</dbReference>
<dbReference type="InterPro" id="IPR006656">
    <property type="entry name" value="Mopterin_OxRdtase"/>
</dbReference>
<dbReference type="AlphaFoldDB" id="A0A165K9F1"/>
<dbReference type="InterPro" id="IPR001041">
    <property type="entry name" value="2Fe-2S_ferredoxin-type"/>
</dbReference>
<evidence type="ECO:0000256" key="8">
    <source>
        <dbReference type="ARBA" id="ARBA00023027"/>
    </source>
</evidence>
<keyword evidence="5" id="KW-1278">Translocase</keyword>
<dbReference type="Pfam" id="PF13510">
    <property type="entry name" value="Fer2_4"/>
    <property type="match status" value="1"/>
</dbReference>
<dbReference type="FunFam" id="3.30.200.210:FF:000002">
    <property type="entry name" value="NADH-ubiquinone oxidoreductase 75 kDa subunit"/>
    <property type="match status" value="1"/>
</dbReference>
<dbReference type="CDD" id="cd00207">
    <property type="entry name" value="fer2"/>
    <property type="match status" value="1"/>
</dbReference>
<keyword evidence="6" id="KW-0408">Iron</keyword>
<dbReference type="InterPro" id="IPR006963">
    <property type="entry name" value="Mopterin_OxRdtase_4Fe-4S_dom"/>
</dbReference>
<dbReference type="GO" id="GO:0051539">
    <property type="term" value="F:4 iron, 4 sulfur cluster binding"/>
    <property type="evidence" value="ECO:0007669"/>
    <property type="project" value="UniProtKB-KW"/>
</dbReference>
<dbReference type="Gene3D" id="3.30.70.20">
    <property type="match status" value="1"/>
</dbReference>
<feature type="domain" description="2Fe-2S ferredoxin-type" evidence="12">
    <location>
        <begin position="36"/>
        <end position="114"/>
    </location>
</feature>
<keyword evidence="8" id="KW-0520">NAD</keyword>
<keyword evidence="4" id="KW-0479">Metal-binding</keyword>
<evidence type="ECO:0000259" key="13">
    <source>
        <dbReference type="PROSITE" id="PS51669"/>
    </source>
</evidence>
<dbReference type="PANTHER" id="PTHR43105:SF13">
    <property type="entry name" value="NADH-UBIQUINONE OXIDOREDUCTASE 75 KDA SUBUNIT, MITOCHONDRIAL"/>
    <property type="match status" value="1"/>
</dbReference>
<protein>
    <recommendedName>
        <fullName evidence="10">NADH-ubiquinone oxidoreductase 78 kDa subunit, mitochondrial</fullName>
    </recommendedName>
</protein>
<evidence type="ECO:0000256" key="6">
    <source>
        <dbReference type="ARBA" id="ARBA00023004"/>
    </source>
</evidence>
<dbReference type="SUPFAM" id="SSF53706">
    <property type="entry name" value="Formate dehydrogenase/DMSO reductase, domains 1-3"/>
    <property type="match status" value="1"/>
</dbReference>
<evidence type="ECO:0000256" key="11">
    <source>
        <dbReference type="RuleBase" id="RU004523"/>
    </source>
</evidence>
<dbReference type="Gene3D" id="3.10.20.740">
    <property type="match status" value="1"/>
</dbReference>
<dbReference type="EMBL" id="KV425948">
    <property type="protein sequence ID" value="KZV95998.1"/>
    <property type="molecule type" value="Genomic_DNA"/>
</dbReference>
<dbReference type="SUPFAM" id="SSF54862">
    <property type="entry name" value="4Fe-4S ferredoxins"/>
    <property type="match status" value="1"/>
</dbReference>
<dbReference type="SUPFAM" id="SSF54292">
    <property type="entry name" value="2Fe-2S ferredoxin-like"/>
    <property type="match status" value="1"/>
</dbReference>
<evidence type="ECO:0000313" key="15">
    <source>
        <dbReference type="EMBL" id="KZV95998.1"/>
    </source>
</evidence>
<dbReference type="InterPro" id="IPR050123">
    <property type="entry name" value="Prok_molybdopt-oxidoreductase"/>
</dbReference>
<dbReference type="Gene3D" id="3.30.200.210">
    <property type="match status" value="1"/>
</dbReference>
<dbReference type="Pfam" id="PF09326">
    <property type="entry name" value="NADH_dhqG_C"/>
    <property type="match status" value="1"/>
</dbReference>
<sequence length="739" mass="79865">MLRLSSSSSRRLLNAASSVVRTVESRGFATTGARRADITLTVDGKEVTVPQGSALIQACEAAGASIPRFCYHDRLAIAGNCRMCLVEVQRSPKPVASCAMPAMPGSVVFTNTPLVHEAREGVMEFLLANHPLDCPICDQGGECDLQDQSMRYGSDRTRFHEIAGKRAVEDKNLGPLVKTSMNRCIQCTRCVRFANEVAGVEDLGTSGRGNDMQIGMYVEKTLASELSGNIVDLCPVGALTSKPYAFHARPWELKKTESVDVLDAVGSNIRVDSRGVQVMRVQPRVNDDVNEEWISDKTRYAYDGLRFQRLTVPLIRQGDRFVSATWEDALNAVAQGLQASGAKGDEIKAVAGALADTESLVALKDFINRLGSDNLTTDQPRGDEPPVHGVDIRSNYLFNSTIPALDKADAILLVGTNPRHEAAVLNSRIRRNWLNTQMEVGLIGEQIDAIYRYDHIGTDLKAVDQFVAGKGAFAEKFKAAKNPLIIVGSAVAEHADGAAVFKALSTFVQKNKDRLLTPEWNGFSVLQREASRTAAYDIGFVPSTKSKGVKAKFVYLLNADNITPDSIPENAFVVYQGHHGDAGAELADVCLPGAAYTEKGSTWVNTEGRAQHGRAAVPPPGASREDWKIIRAVSEVAGVTLPYDSILTLRDRMWEIAPSTVKYDETEPTTLDISAAGLASMAGLSAGKASGVPFRKPITNFYQTDPISRASVTMAQCTRSFVDQANIADDAKLAAAQTA</sequence>
<dbReference type="FunFam" id="3.10.20.740:FF:000001">
    <property type="entry name" value="NADH-quinone oxidoreductase subunit G"/>
    <property type="match status" value="1"/>
</dbReference>
<dbReference type="InterPro" id="IPR015405">
    <property type="entry name" value="NDUFS1-like_C"/>
</dbReference>
<evidence type="ECO:0000256" key="1">
    <source>
        <dbReference type="ARBA" id="ARBA00001966"/>
    </source>
</evidence>
<dbReference type="CDD" id="cd02773">
    <property type="entry name" value="MopB_Res-Cmplx1_Nad11"/>
    <property type="match status" value="1"/>
</dbReference>
<dbReference type="GO" id="GO:0042773">
    <property type="term" value="P:ATP synthesis coupled electron transport"/>
    <property type="evidence" value="ECO:0007669"/>
    <property type="project" value="InterPro"/>
</dbReference>
<comment type="cofactor">
    <cofactor evidence="1">
        <name>[4Fe-4S] cluster</name>
        <dbReference type="ChEBI" id="CHEBI:49883"/>
    </cofactor>
</comment>
<dbReference type="FunFam" id="3.30.70.20:FF:000002">
    <property type="entry name" value="NADH-ubiquinone oxidoreductase 75 kDa subunit"/>
    <property type="match status" value="1"/>
</dbReference>
<reference evidence="15 16" key="1">
    <citation type="journal article" date="2016" name="Mol. Biol. Evol.">
        <title>Comparative Genomics of Early-Diverging Mushroom-Forming Fungi Provides Insights into the Origins of Lignocellulose Decay Capabilities.</title>
        <authorList>
            <person name="Nagy L.G."/>
            <person name="Riley R."/>
            <person name="Tritt A."/>
            <person name="Adam C."/>
            <person name="Daum C."/>
            <person name="Floudas D."/>
            <person name="Sun H."/>
            <person name="Yadav J.S."/>
            <person name="Pangilinan J."/>
            <person name="Larsson K.H."/>
            <person name="Matsuura K."/>
            <person name="Barry K."/>
            <person name="Labutti K."/>
            <person name="Kuo R."/>
            <person name="Ohm R.A."/>
            <person name="Bhattacharya S.S."/>
            <person name="Shirouzu T."/>
            <person name="Yoshinaga Y."/>
            <person name="Martin F.M."/>
            <person name="Grigoriev I.V."/>
            <person name="Hibbett D.S."/>
        </authorList>
    </citation>
    <scope>NUCLEOTIDE SEQUENCE [LARGE SCALE GENOMIC DNA]</scope>
    <source>
        <strain evidence="15 16">HHB12029</strain>
    </source>
</reference>
<evidence type="ECO:0000256" key="9">
    <source>
        <dbReference type="ARBA" id="ARBA00034078"/>
    </source>
</evidence>
<dbReference type="Gene3D" id="3.40.50.740">
    <property type="match status" value="1"/>
</dbReference>
<evidence type="ECO:0000256" key="3">
    <source>
        <dbReference type="ARBA" id="ARBA00022485"/>
    </source>
</evidence>
<dbReference type="SMART" id="SM00929">
    <property type="entry name" value="NADH-G_4Fe-4S_3"/>
    <property type="match status" value="1"/>
</dbReference>
<dbReference type="GO" id="GO:0008137">
    <property type="term" value="F:NADH dehydrogenase (ubiquinone) activity"/>
    <property type="evidence" value="ECO:0007669"/>
    <property type="project" value="InterPro"/>
</dbReference>
<dbReference type="STRING" id="1314781.A0A165K9F1"/>
<evidence type="ECO:0000256" key="10">
    <source>
        <dbReference type="ARBA" id="ARBA00070722"/>
    </source>
</evidence>
<dbReference type="PROSITE" id="PS00641">
    <property type="entry name" value="COMPLEX1_75K_1"/>
    <property type="match status" value="1"/>
</dbReference>
<dbReference type="PROSITE" id="PS51839">
    <property type="entry name" value="4FE4S_HC3"/>
    <property type="match status" value="1"/>
</dbReference>
<dbReference type="FunFam" id="3.40.50.740:FF:000012">
    <property type="entry name" value="NADH dehydrogenase [ubiquinone] iron-sulfur protein 1 mitochondrial"/>
    <property type="match status" value="1"/>
</dbReference>
<dbReference type="Pfam" id="PF00384">
    <property type="entry name" value="Molybdopterin"/>
    <property type="match status" value="1"/>
</dbReference>
<dbReference type="InterPro" id="IPR000283">
    <property type="entry name" value="NADH_UbQ_OxRdtase_75kDa_su_CS"/>
</dbReference>
<dbReference type="PANTHER" id="PTHR43105">
    <property type="entry name" value="RESPIRATORY NITRATE REDUCTASE"/>
    <property type="match status" value="1"/>
</dbReference>
<organism evidence="15 16">
    <name type="scientific">Exidia glandulosa HHB12029</name>
    <dbReference type="NCBI Taxonomy" id="1314781"/>
    <lineage>
        <taxon>Eukaryota</taxon>
        <taxon>Fungi</taxon>
        <taxon>Dikarya</taxon>
        <taxon>Basidiomycota</taxon>
        <taxon>Agaricomycotina</taxon>
        <taxon>Agaricomycetes</taxon>
        <taxon>Auriculariales</taxon>
        <taxon>Exidiaceae</taxon>
        <taxon>Exidia</taxon>
    </lineage>
</organism>
<dbReference type="PROSITE" id="PS51669">
    <property type="entry name" value="4FE4S_MOW_BIS_MGD"/>
    <property type="match status" value="1"/>
</dbReference>
<evidence type="ECO:0000313" key="16">
    <source>
        <dbReference type="Proteomes" id="UP000077266"/>
    </source>
</evidence>
<evidence type="ECO:0000256" key="4">
    <source>
        <dbReference type="ARBA" id="ARBA00022723"/>
    </source>
</evidence>
<feature type="domain" description="4Fe-4S His(Cys)3-ligated-type" evidence="14">
    <location>
        <begin position="114"/>
        <end position="153"/>
    </location>
</feature>
<dbReference type="GO" id="GO:0046872">
    <property type="term" value="F:metal ion binding"/>
    <property type="evidence" value="ECO:0007669"/>
    <property type="project" value="UniProtKB-KW"/>
</dbReference>
<dbReference type="GO" id="GO:0016651">
    <property type="term" value="F:oxidoreductase activity, acting on NAD(P)H"/>
    <property type="evidence" value="ECO:0007669"/>
    <property type="project" value="InterPro"/>
</dbReference>
<dbReference type="InterPro" id="IPR054351">
    <property type="entry name" value="NADH_UbQ_OxRdtase_ferredoxin"/>
</dbReference>
<keyword evidence="16" id="KW-1185">Reference proteome</keyword>
<dbReference type="GO" id="GO:0016020">
    <property type="term" value="C:membrane"/>
    <property type="evidence" value="ECO:0007669"/>
    <property type="project" value="InterPro"/>
</dbReference>
<comment type="similarity">
    <text evidence="2 11">Belongs to the complex I 75 kDa subunit family.</text>
</comment>
<dbReference type="NCBIfam" id="TIGR01973">
    <property type="entry name" value="NuoG"/>
    <property type="match status" value="1"/>
</dbReference>
<evidence type="ECO:0000259" key="12">
    <source>
        <dbReference type="PROSITE" id="PS51085"/>
    </source>
</evidence>
<dbReference type="Pfam" id="PF22117">
    <property type="entry name" value="Fer4_Nqo3"/>
    <property type="match status" value="1"/>
</dbReference>
<dbReference type="InParanoid" id="A0A165K9F1"/>
<keyword evidence="7" id="KW-0411">Iron-sulfur</keyword>
<evidence type="ECO:0000256" key="2">
    <source>
        <dbReference type="ARBA" id="ARBA00005404"/>
    </source>
</evidence>
<comment type="cofactor">
    <cofactor evidence="9">
        <name>[2Fe-2S] cluster</name>
        <dbReference type="ChEBI" id="CHEBI:190135"/>
    </cofactor>
</comment>
<dbReference type="PROSITE" id="PS51085">
    <property type="entry name" value="2FE2S_FER_2"/>
    <property type="match status" value="1"/>
</dbReference>
<feature type="domain" description="4Fe-4S Mo/W bis-MGD-type" evidence="13">
    <location>
        <begin position="253"/>
        <end position="309"/>
    </location>
</feature>
<dbReference type="InterPro" id="IPR036010">
    <property type="entry name" value="2Fe-2S_ferredoxin-like_sf"/>
</dbReference>
<dbReference type="OrthoDB" id="10249365at2759"/>
<gene>
    <name evidence="15" type="ORF">EXIGLDRAFT_833930</name>
</gene>
<dbReference type="PROSITE" id="PS00642">
    <property type="entry name" value="COMPLEX1_75K_2"/>
    <property type="match status" value="1"/>
</dbReference>
<dbReference type="InterPro" id="IPR010228">
    <property type="entry name" value="NADH_UbQ_OxRdtase_Gsu"/>
</dbReference>
<evidence type="ECO:0000256" key="5">
    <source>
        <dbReference type="ARBA" id="ARBA00022967"/>
    </source>
</evidence>
<evidence type="ECO:0000256" key="7">
    <source>
        <dbReference type="ARBA" id="ARBA00023014"/>
    </source>
</evidence>
<dbReference type="Pfam" id="PF22151">
    <property type="entry name" value="Fer4_NDSU1"/>
    <property type="match status" value="1"/>
</dbReference>
<evidence type="ECO:0000259" key="14">
    <source>
        <dbReference type="PROSITE" id="PS51839"/>
    </source>
</evidence>
<dbReference type="InterPro" id="IPR019574">
    <property type="entry name" value="NADH_UbQ_OxRdtase_Gsu_4Fe4S-bd"/>
</dbReference>
<keyword evidence="3" id="KW-0004">4Fe-4S</keyword>
<name>A0A165K9F1_EXIGL</name>
<dbReference type="Proteomes" id="UP000077266">
    <property type="component" value="Unassembled WGS sequence"/>
</dbReference>
<dbReference type="Pfam" id="PF10588">
    <property type="entry name" value="NADH-G_4Fe-4S_3"/>
    <property type="match status" value="1"/>
</dbReference>
<proteinExistence type="inferred from homology"/>
<accession>A0A165K9F1</accession>